<keyword evidence="2" id="KW-1185">Reference proteome</keyword>
<accession>A0A2R6W3A0</accession>
<evidence type="ECO:0000313" key="2">
    <source>
        <dbReference type="Proteomes" id="UP000244005"/>
    </source>
</evidence>
<dbReference type="GO" id="GO:0003723">
    <property type="term" value="F:RNA binding"/>
    <property type="evidence" value="ECO:0007669"/>
    <property type="project" value="InterPro"/>
</dbReference>
<dbReference type="SUPFAM" id="SSF55174">
    <property type="entry name" value="Alpha-L RNA-binding motif"/>
    <property type="match status" value="1"/>
</dbReference>
<gene>
    <name evidence="1" type="ORF">MARPO_0167s0029</name>
</gene>
<dbReference type="Proteomes" id="UP000244005">
    <property type="component" value="Unassembled WGS sequence"/>
</dbReference>
<protein>
    <submittedName>
        <fullName evidence="1">Uncharacterized protein</fullName>
    </submittedName>
</protein>
<sequence>MFELNTQILKSKSQYIEIYIDLKYFVQNICVNYKKVNIPGFQVSNDFFKSNIRQNFQTNRIKRMKPNHLEVNYKTLKAVVLYEPQQIQFPYKIDLDLLD</sequence>
<dbReference type="EMBL" id="KZ772837">
    <property type="protein sequence ID" value="PTQ28339.1"/>
    <property type="molecule type" value="Genomic_DNA"/>
</dbReference>
<evidence type="ECO:0000313" key="1">
    <source>
        <dbReference type="EMBL" id="PTQ28339.1"/>
    </source>
</evidence>
<name>A0A2R6W3A0_MARPO</name>
<reference evidence="2" key="1">
    <citation type="journal article" date="2017" name="Cell">
        <title>Insights into land plant evolution garnered from the Marchantia polymorpha genome.</title>
        <authorList>
            <person name="Bowman J.L."/>
            <person name="Kohchi T."/>
            <person name="Yamato K.T."/>
            <person name="Jenkins J."/>
            <person name="Shu S."/>
            <person name="Ishizaki K."/>
            <person name="Yamaoka S."/>
            <person name="Nishihama R."/>
            <person name="Nakamura Y."/>
            <person name="Berger F."/>
            <person name="Adam C."/>
            <person name="Aki S.S."/>
            <person name="Althoff F."/>
            <person name="Araki T."/>
            <person name="Arteaga-Vazquez M.A."/>
            <person name="Balasubrmanian S."/>
            <person name="Barry K."/>
            <person name="Bauer D."/>
            <person name="Boehm C.R."/>
            <person name="Briginshaw L."/>
            <person name="Caballero-Perez J."/>
            <person name="Catarino B."/>
            <person name="Chen F."/>
            <person name="Chiyoda S."/>
            <person name="Chovatia M."/>
            <person name="Davies K.M."/>
            <person name="Delmans M."/>
            <person name="Demura T."/>
            <person name="Dierschke T."/>
            <person name="Dolan L."/>
            <person name="Dorantes-Acosta A.E."/>
            <person name="Eklund D.M."/>
            <person name="Florent S.N."/>
            <person name="Flores-Sandoval E."/>
            <person name="Fujiyama A."/>
            <person name="Fukuzawa H."/>
            <person name="Galik B."/>
            <person name="Grimanelli D."/>
            <person name="Grimwood J."/>
            <person name="Grossniklaus U."/>
            <person name="Hamada T."/>
            <person name="Haseloff J."/>
            <person name="Hetherington A.J."/>
            <person name="Higo A."/>
            <person name="Hirakawa Y."/>
            <person name="Hundley H.N."/>
            <person name="Ikeda Y."/>
            <person name="Inoue K."/>
            <person name="Inoue S.I."/>
            <person name="Ishida S."/>
            <person name="Jia Q."/>
            <person name="Kakita M."/>
            <person name="Kanazawa T."/>
            <person name="Kawai Y."/>
            <person name="Kawashima T."/>
            <person name="Kennedy M."/>
            <person name="Kinose K."/>
            <person name="Kinoshita T."/>
            <person name="Kohara Y."/>
            <person name="Koide E."/>
            <person name="Komatsu K."/>
            <person name="Kopischke S."/>
            <person name="Kubo M."/>
            <person name="Kyozuka J."/>
            <person name="Lagercrantz U."/>
            <person name="Lin S.S."/>
            <person name="Lindquist E."/>
            <person name="Lipzen A.M."/>
            <person name="Lu C.W."/>
            <person name="De Luna E."/>
            <person name="Martienssen R.A."/>
            <person name="Minamino N."/>
            <person name="Mizutani M."/>
            <person name="Mizutani M."/>
            <person name="Mochizuki N."/>
            <person name="Monte I."/>
            <person name="Mosher R."/>
            <person name="Nagasaki H."/>
            <person name="Nakagami H."/>
            <person name="Naramoto S."/>
            <person name="Nishitani K."/>
            <person name="Ohtani M."/>
            <person name="Okamoto T."/>
            <person name="Okumura M."/>
            <person name="Phillips J."/>
            <person name="Pollak B."/>
            <person name="Reinders A."/>
            <person name="Rovekamp M."/>
            <person name="Sano R."/>
            <person name="Sawa S."/>
            <person name="Schmid M.W."/>
            <person name="Shirakawa M."/>
            <person name="Solano R."/>
            <person name="Spunde A."/>
            <person name="Suetsugu N."/>
            <person name="Sugano S."/>
            <person name="Sugiyama A."/>
            <person name="Sun R."/>
            <person name="Suzuki Y."/>
            <person name="Takenaka M."/>
            <person name="Takezawa D."/>
            <person name="Tomogane H."/>
            <person name="Tsuzuki M."/>
            <person name="Ueda T."/>
            <person name="Umeda M."/>
            <person name="Ward J.M."/>
            <person name="Watanabe Y."/>
            <person name="Yazaki K."/>
            <person name="Yokoyama R."/>
            <person name="Yoshitake Y."/>
            <person name="Yotsui I."/>
            <person name="Zachgo S."/>
            <person name="Schmutz J."/>
        </authorList>
    </citation>
    <scope>NUCLEOTIDE SEQUENCE [LARGE SCALE GENOMIC DNA]</scope>
    <source>
        <strain evidence="2">Tak-1</strain>
    </source>
</reference>
<dbReference type="AlphaFoldDB" id="A0A2R6W3A0"/>
<organism evidence="1 2">
    <name type="scientific">Marchantia polymorpha</name>
    <name type="common">Common liverwort</name>
    <name type="synonym">Marchantia aquatica</name>
    <dbReference type="NCBI Taxonomy" id="3197"/>
    <lineage>
        <taxon>Eukaryota</taxon>
        <taxon>Viridiplantae</taxon>
        <taxon>Streptophyta</taxon>
        <taxon>Embryophyta</taxon>
        <taxon>Marchantiophyta</taxon>
        <taxon>Marchantiopsida</taxon>
        <taxon>Marchantiidae</taxon>
        <taxon>Marchantiales</taxon>
        <taxon>Marchantiaceae</taxon>
        <taxon>Marchantia</taxon>
    </lineage>
</organism>
<dbReference type="InterPro" id="IPR036986">
    <property type="entry name" value="S4_RNA-bd_sf"/>
</dbReference>
<dbReference type="Gene3D" id="3.10.290.10">
    <property type="entry name" value="RNA-binding S4 domain"/>
    <property type="match status" value="1"/>
</dbReference>
<proteinExistence type="predicted"/>